<proteinExistence type="predicted"/>
<dbReference type="Pfam" id="PF10724">
    <property type="entry name" value="DUF2516"/>
    <property type="match status" value="1"/>
</dbReference>
<reference evidence="2" key="1">
    <citation type="submission" date="2022-06" db="EMBL/GenBank/DDBJ databases">
        <title>Rothia sp. isolated from sandalwood seedling.</title>
        <authorList>
            <person name="Tuikhar N."/>
            <person name="Kirdat K."/>
            <person name="Thorat V."/>
            <person name="Swetha P."/>
            <person name="Padma S."/>
            <person name="Sundararaj R."/>
            <person name="Yadav A."/>
        </authorList>
    </citation>
    <scope>NUCLEOTIDE SEQUENCE</scope>
    <source>
        <strain evidence="2">AR01</strain>
    </source>
</reference>
<dbReference type="InterPro" id="IPR019662">
    <property type="entry name" value="DUF2516"/>
</dbReference>
<sequence>MIIADIFRLLEGYINIFLALVLLVLALWAFVEAARAPSGAYEAAFKRTKNFWMLVTGACLLGAIISVMTAFGGAASLFIQLIAATAAGVFLADVRPAVRNRR</sequence>
<feature type="transmembrane region" description="Helical" evidence="1">
    <location>
        <begin position="12"/>
        <end position="31"/>
    </location>
</feature>
<organism evidence="2 3">
    <name type="scientific">Rothia santali</name>
    <dbReference type="NCBI Taxonomy" id="2949643"/>
    <lineage>
        <taxon>Bacteria</taxon>
        <taxon>Bacillati</taxon>
        <taxon>Actinomycetota</taxon>
        <taxon>Actinomycetes</taxon>
        <taxon>Micrococcales</taxon>
        <taxon>Micrococcaceae</taxon>
        <taxon>Rothia</taxon>
    </lineage>
</organism>
<feature type="transmembrane region" description="Helical" evidence="1">
    <location>
        <begin position="77"/>
        <end position="94"/>
    </location>
</feature>
<gene>
    <name evidence="2" type="ORF">NBM05_09765</name>
</gene>
<keyword evidence="1" id="KW-0812">Transmembrane</keyword>
<protein>
    <submittedName>
        <fullName evidence="2">DUF2516 family protein</fullName>
    </submittedName>
</protein>
<keyword evidence="1" id="KW-1133">Transmembrane helix</keyword>
<dbReference type="RefSeq" id="WP_254166867.1">
    <property type="nucleotide sequence ID" value="NZ_JANAFB010000022.1"/>
</dbReference>
<evidence type="ECO:0000256" key="1">
    <source>
        <dbReference type="SAM" id="Phobius"/>
    </source>
</evidence>
<keyword evidence="1" id="KW-0472">Membrane</keyword>
<evidence type="ECO:0000313" key="2">
    <source>
        <dbReference type="EMBL" id="MCP3426282.1"/>
    </source>
</evidence>
<comment type="caution">
    <text evidence="2">The sequence shown here is derived from an EMBL/GenBank/DDBJ whole genome shotgun (WGS) entry which is preliminary data.</text>
</comment>
<accession>A0A9X2HEL0</accession>
<dbReference type="AlphaFoldDB" id="A0A9X2HEL0"/>
<keyword evidence="3" id="KW-1185">Reference proteome</keyword>
<dbReference type="EMBL" id="JANAFB010000022">
    <property type="protein sequence ID" value="MCP3426282.1"/>
    <property type="molecule type" value="Genomic_DNA"/>
</dbReference>
<name>A0A9X2HEL0_9MICC</name>
<dbReference type="Proteomes" id="UP001139502">
    <property type="component" value="Unassembled WGS sequence"/>
</dbReference>
<evidence type="ECO:0000313" key="3">
    <source>
        <dbReference type="Proteomes" id="UP001139502"/>
    </source>
</evidence>
<feature type="transmembrane region" description="Helical" evidence="1">
    <location>
        <begin position="51"/>
        <end position="71"/>
    </location>
</feature>